<proteinExistence type="predicted"/>
<gene>
    <name evidence="3" type="ORF">H8700_00885</name>
</gene>
<feature type="transmembrane region" description="Helical" evidence="2">
    <location>
        <begin position="18"/>
        <end position="39"/>
    </location>
</feature>
<evidence type="ECO:0000256" key="1">
    <source>
        <dbReference type="SAM" id="MobiDB-lite"/>
    </source>
</evidence>
<dbReference type="EMBL" id="JACRSW010000001">
    <property type="protein sequence ID" value="MBC8556279.1"/>
    <property type="molecule type" value="Genomic_DNA"/>
</dbReference>
<keyword evidence="2" id="KW-1133">Transmembrane helix</keyword>
<evidence type="ECO:0000256" key="2">
    <source>
        <dbReference type="SAM" id="Phobius"/>
    </source>
</evidence>
<keyword evidence="2" id="KW-0812">Transmembrane</keyword>
<comment type="caution">
    <text evidence="3">The sequence shown here is derived from an EMBL/GenBank/DDBJ whole genome shotgun (WGS) entry which is preliminary data.</text>
</comment>
<feature type="region of interest" description="Disordered" evidence="1">
    <location>
        <begin position="68"/>
        <end position="132"/>
    </location>
</feature>
<keyword evidence="2" id="KW-0472">Membrane</keyword>
<dbReference type="RefSeq" id="WP_249302303.1">
    <property type="nucleotide sequence ID" value="NZ_JACRSW010000001.1"/>
</dbReference>
<protein>
    <submittedName>
        <fullName evidence="3">Uncharacterized protein</fullName>
    </submittedName>
</protein>
<feature type="compositionally biased region" description="Basic and acidic residues" evidence="1">
    <location>
        <begin position="95"/>
        <end position="132"/>
    </location>
</feature>
<organism evidence="3 4">
    <name type="scientific">Jutongia hominis</name>
    <dbReference type="NCBI Taxonomy" id="2763664"/>
    <lineage>
        <taxon>Bacteria</taxon>
        <taxon>Bacillati</taxon>
        <taxon>Bacillota</taxon>
        <taxon>Clostridia</taxon>
        <taxon>Lachnospirales</taxon>
        <taxon>Lachnospiraceae</taxon>
        <taxon>Jutongia</taxon>
    </lineage>
</organism>
<sequence length="371" mass="42191">MLQKIANSLVHGNFRTKLFLWSVIALGTAALILLAAALALGMPALGAGAAGFGFVGLVTSQSVSLKDLEKPHKKKTSKPKVKESADGSKGQSSDSSKEQENGSKERNDRLKKEQETGRQKSNRYKKEQEKTKFLHSVDAKTMKKNMKKHKVNQIHVKVMVDSYPEKQIEQSPAVVWRTDTMLHFMIMSAQVEEFEVPLMDIKGILLVKNVPADPQKDYAFYKYNSFIGKMFRPFLPAYREKNNQGNLEFTKNTFRIDPGIYLTNTSVANLQSVLLPDVAFLVDDKVTSSTYFNEYFKEVYRNSILCKNGIINLEGYKEKVEITLDALLTAPISGEEFVQTLRELKKYHLITQQYVTEYTQKYRTINMDKTN</sequence>
<evidence type="ECO:0000313" key="3">
    <source>
        <dbReference type="EMBL" id="MBC8556279.1"/>
    </source>
</evidence>
<name>A0ABR7MR50_9FIRM</name>
<accession>A0ABR7MR50</accession>
<dbReference type="Proteomes" id="UP000637513">
    <property type="component" value="Unassembled WGS sequence"/>
</dbReference>
<reference evidence="3 4" key="1">
    <citation type="submission" date="2020-08" db="EMBL/GenBank/DDBJ databases">
        <title>Genome public.</title>
        <authorList>
            <person name="Liu C."/>
            <person name="Sun Q."/>
        </authorList>
    </citation>
    <scope>NUCLEOTIDE SEQUENCE [LARGE SCALE GENOMIC DNA]</scope>
    <source>
        <strain evidence="3 4">BX3</strain>
    </source>
</reference>
<keyword evidence="4" id="KW-1185">Reference proteome</keyword>
<evidence type="ECO:0000313" key="4">
    <source>
        <dbReference type="Proteomes" id="UP000637513"/>
    </source>
</evidence>